<evidence type="ECO:0000313" key="1">
    <source>
        <dbReference type="EMBL" id="WPF88549.1"/>
    </source>
</evidence>
<dbReference type="RefSeq" id="WP_015221098.1">
    <property type="nucleotide sequence ID" value="NZ_CP138348.1"/>
</dbReference>
<proteinExistence type="predicted"/>
<organism evidence="1">
    <name type="scientific">Cyanobacterium aponinum AL20115</name>
    <dbReference type="NCBI Taxonomy" id="3090662"/>
    <lineage>
        <taxon>Bacteria</taxon>
        <taxon>Bacillati</taxon>
        <taxon>Cyanobacteriota</taxon>
        <taxon>Cyanophyceae</taxon>
        <taxon>Oscillatoriophycideae</taxon>
        <taxon>Chroococcales</taxon>
        <taxon>Geminocystaceae</taxon>
        <taxon>Cyanobacterium</taxon>
    </lineage>
</organism>
<protein>
    <submittedName>
        <fullName evidence="1">CopG family transcriptional regulator</fullName>
    </submittedName>
</protein>
<dbReference type="AlphaFoldDB" id="A0AAF0ZFV7"/>
<dbReference type="EMBL" id="CP138348">
    <property type="protein sequence ID" value="WPF88549.1"/>
    <property type="molecule type" value="Genomic_DNA"/>
</dbReference>
<sequence length="87" mass="9875">MLEINTKLTEKTADKLAYIQTQTQEEINQILELAIDNYYQKIKGKQKTSLELLEESGLIGCISAEPYLSTNYKSVIGEGLESKYDHC</sequence>
<reference evidence="1" key="1">
    <citation type="submission" date="2023-11" db="EMBL/GenBank/DDBJ databases">
        <title>Genome sequence of Cyanobacterium aponinum BCRC AL20115.</title>
        <authorList>
            <person name="Chang H.-Y."/>
            <person name="Lin K.-M."/>
            <person name="Hsueh H.-T."/>
            <person name="Chu H.-A."/>
            <person name="Kuo C.-H."/>
        </authorList>
    </citation>
    <scope>NUCLEOTIDE SEQUENCE</scope>
    <source>
        <strain evidence="1">AL20115</strain>
    </source>
</reference>
<name>A0AAF0ZFV7_9CHRO</name>
<gene>
    <name evidence="1" type="ORF">SAY89_17425</name>
</gene>
<accession>A0AAF0ZFV7</accession>